<dbReference type="Pfam" id="PF01026">
    <property type="entry name" value="TatD_DNase"/>
    <property type="match status" value="1"/>
</dbReference>
<keyword evidence="4 10" id="KW-0479">Metal-binding</keyword>
<evidence type="ECO:0000256" key="2">
    <source>
        <dbReference type="ARBA" id="ARBA00022490"/>
    </source>
</evidence>
<feature type="binding site" evidence="10">
    <location>
        <position position="150"/>
    </location>
    <ligand>
        <name>a divalent metal cation</name>
        <dbReference type="ChEBI" id="CHEBI:60240"/>
        <label>2</label>
    </ligand>
</feature>
<reference evidence="11" key="1">
    <citation type="journal article" date="2013" name="PLoS ONE">
        <title>Gene expression in gut symbiotic organ of stinkbug affected by extracellular bacterial symbiont.</title>
        <authorList>
            <person name="Futahashi R."/>
            <person name="Tanaka K."/>
            <person name="Tanahashi M."/>
            <person name="Nikoh N."/>
            <person name="Kikuchi Y."/>
            <person name="Lee B.L."/>
            <person name="Fukatsu T."/>
        </authorList>
    </citation>
    <scope>NUCLEOTIDE SEQUENCE</scope>
    <source>
        <tissue evidence="11">Midgut</tissue>
    </source>
</reference>
<dbReference type="EMBL" id="AK417678">
    <property type="protein sequence ID" value="BAN20893.1"/>
    <property type="molecule type" value="mRNA"/>
</dbReference>
<proteinExistence type="evidence at transcript level"/>
<dbReference type="PANTHER" id="PTHR10060:SF15">
    <property type="entry name" value="DEOXYRIBONUCLEASE TATDN1"/>
    <property type="match status" value="1"/>
</dbReference>
<feature type="binding site" evidence="10">
    <location>
        <position position="228"/>
    </location>
    <ligand>
        <name>a divalent metal cation</name>
        <dbReference type="ChEBI" id="CHEBI:60240"/>
        <label>1</label>
    </ligand>
</feature>
<dbReference type="InterPro" id="IPR018228">
    <property type="entry name" value="DNase_TatD-rel_CS"/>
</dbReference>
<accession>R4WDG6</accession>
<dbReference type="PIRSF" id="PIRSF005902">
    <property type="entry name" value="DNase_TatD"/>
    <property type="match status" value="1"/>
</dbReference>
<evidence type="ECO:0000256" key="4">
    <source>
        <dbReference type="ARBA" id="ARBA00022723"/>
    </source>
</evidence>
<dbReference type="PANTHER" id="PTHR10060">
    <property type="entry name" value="TATD FAMILY DEOXYRIBONUCLEASE"/>
    <property type="match status" value="1"/>
</dbReference>
<dbReference type="InterPro" id="IPR001130">
    <property type="entry name" value="TatD-like"/>
</dbReference>
<evidence type="ECO:0000256" key="5">
    <source>
        <dbReference type="ARBA" id="ARBA00022801"/>
    </source>
</evidence>
<evidence type="ECO:0000256" key="10">
    <source>
        <dbReference type="PIRSR" id="PIRSR005902-1"/>
    </source>
</evidence>
<keyword evidence="2" id="KW-0963">Cytoplasm</keyword>
<evidence type="ECO:0000256" key="1">
    <source>
        <dbReference type="ARBA" id="ARBA00009275"/>
    </source>
</evidence>
<dbReference type="PROSITE" id="PS01090">
    <property type="entry name" value="TATD_2"/>
    <property type="match status" value="1"/>
</dbReference>
<dbReference type="GO" id="GO:0005829">
    <property type="term" value="C:cytosol"/>
    <property type="evidence" value="ECO:0007669"/>
    <property type="project" value="TreeGrafter"/>
</dbReference>
<evidence type="ECO:0000256" key="7">
    <source>
        <dbReference type="ARBA" id="ARBA00022842"/>
    </source>
</evidence>
<evidence type="ECO:0000256" key="3">
    <source>
        <dbReference type="ARBA" id="ARBA00022722"/>
    </source>
</evidence>
<evidence type="ECO:0000256" key="6">
    <source>
        <dbReference type="ARBA" id="ARBA00022839"/>
    </source>
</evidence>
<keyword evidence="7" id="KW-0460">Magnesium</keyword>
<dbReference type="Gene3D" id="3.20.20.140">
    <property type="entry name" value="Metal-dependent hydrolases"/>
    <property type="match status" value="1"/>
</dbReference>
<dbReference type="AlphaFoldDB" id="R4WDG6"/>
<dbReference type="SUPFAM" id="SSF51556">
    <property type="entry name" value="Metallo-dependent hydrolases"/>
    <property type="match status" value="1"/>
</dbReference>
<dbReference type="FunFam" id="3.20.20.140:FF:000018">
    <property type="entry name" value="3'-5' ssDNA/RNA exonuclease TatD"/>
    <property type="match status" value="1"/>
</dbReference>
<evidence type="ECO:0000313" key="11">
    <source>
        <dbReference type="EMBL" id="BAN20893.1"/>
    </source>
</evidence>
<dbReference type="InterPro" id="IPR032466">
    <property type="entry name" value="Metal_Hydrolase"/>
</dbReference>
<dbReference type="InterPro" id="IPR050891">
    <property type="entry name" value="TatD-type_Hydrolase"/>
</dbReference>
<dbReference type="CDD" id="cd01310">
    <property type="entry name" value="TatD_DNAse"/>
    <property type="match status" value="1"/>
</dbReference>
<evidence type="ECO:0000256" key="8">
    <source>
        <dbReference type="ARBA" id="ARBA00039767"/>
    </source>
</evidence>
<keyword evidence="3" id="KW-0540">Nuclease</keyword>
<name>R4WDG6_RIPPE</name>
<protein>
    <recommendedName>
        <fullName evidence="8">Deoxyribonuclease TATDN1</fullName>
    </recommendedName>
</protein>
<evidence type="ECO:0000256" key="9">
    <source>
        <dbReference type="ARBA" id="ARBA00045223"/>
    </source>
</evidence>
<keyword evidence="6" id="KW-0269">Exonuclease</keyword>
<organism evidence="11">
    <name type="scientific">Riptortus pedestris</name>
    <name type="common">Bean bug</name>
    <dbReference type="NCBI Taxonomy" id="329032"/>
    <lineage>
        <taxon>Eukaryota</taxon>
        <taxon>Metazoa</taxon>
        <taxon>Ecdysozoa</taxon>
        <taxon>Arthropoda</taxon>
        <taxon>Hexapoda</taxon>
        <taxon>Insecta</taxon>
        <taxon>Pterygota</taxon>
        <taxon>Neoptera</taxon>
        <taxon>Paraneoptera</taxon>
        <taxon>Hemiptera</taxon>
        <taxon>Heteroptera</taxon>
        <taxon>Panheteroptera</taxon>
        <taxon>Pentatomomorpha</taxon>
        <taxon>Coreoidea</taxon>
        <taxon>Alydidae</taxon>
        <taxon>Riptortus</taxon>
    </lineage>
</organism>
<keyword evidence="5" id="KW-0378">Hydrolase</keyword>
<comment type="function">
    <text evidence="9">Deoxyribonuclease which catalyzes (in vitro) the decatenation of kinetoplast DNA, which are circular DNA catenated to each other, producing linear DNA molecules. Plays an important role in chromosomal segregation and cell cycle progression during eye development probably via its DNA decatenation activity.</text>
</comment>
<feature type="binding site" evidence="10">
    <location>
        <position position="114"/>
    </location>
    <ligand>
        <name>a divalent metal cation</name>
        <dbReference type="ChEBI" id="CHEBI:60240"/>
        <label>1</label>
    </ligand>
</feature>
<sequence>MSEAANDSTSETQMKSYFENYILVDVGANLTNRKFNRDLESVVARAKDSGVQKIIVSSTSIKGSREALRLSRIYPGTLYATAGVHPHEAKSWSDESLAELRDIASNIECVAIGECGLDYNKNFSPPEIQRLVFKQQVELACELRKPLCIHERDAHEDMLAILEEHKDSLPPLVLSSYSGSCAQAQKYLQMGMYLGLTGYISKDNSENGVQALLEGGDLSLDRLLIQTDSPFMYPNARASKLPERVKEALTERSLSFLQRYCTFQRNEPCSLPTIVEMIAAFLRRTPEDIALTTSFNALKVFGLS</sequence>
<comment type="similarity">
    <text evidence="1">Belongs to the metallo-dependent hydrolases superfamily. TatD-type hydrolase family.</text>
</comment>
<dbReference type="GO" id="GO:0046872">
    <property type="term" value="F:metal ion binding"/>
    <property type="evidence" value="ECO:0007669"/>
    <property type="project" value="UniProtKB-KW"/>
</dbReference>
<dbReference type="GO" id="GO:0008310">
    <property type="term" value="F:single-stranded DNA 3'-5' DNA exonuclease activity"/>
    <property type="evidence" value="ECO:0007669"/>
    <property type="project" value="TreeGrafter"/>
</dbReference>